<reference evidence="1 2" key="1">
    <citation type="journal article" date="1998" name="Science">
        <title>Genome sequence of the nematode C. elegans: a platform for investigating biology.</title>
        <authorList>
            <consortium name="The C. elegans sequencing consortium"/>
            <person name="Sulson J.E."/>
            <person name="Waterston R."/>
        </authorList>
    </citation>
    <scope>NUCLEOTIDE SEQUENCE [LARGE SCALE GENOMIC DNA]</scope>
    <source>
        <strain evidence="1 2">Bristol N2</strain>
    </source>
</reference>
<keyword evidence="2" id="KW-1185">Reference proteome</keyword>
<dbReference type="KEGG" id="cel:CELE_B0041.12"/>
<dbReference type="GeneID" id="36804971"/>
<evidence type="ECO:0000313" key="3">
    <source>
        <dbReference type="WormBase" id="B0041.12"/>
    </source>
</evidence>
<proteinExistence type="predicted"/>
<organism evidence="1 2">
    <name type="scientific">Caenorhabditis elegans</name>
    <dbReference type="NCBI Taxonomy" id="6239"/>
    <lineage>
        <taxon>Eukaryota</taxon>
        <taxon>Metazoa</taxon>
        <taxon>Ecdysozoa</taxon>
        <taxon>Nematoda</taxon>
        <taxon>Chromadorea</taxon>
        <taxon>Rhabditida</taxon>
        <taxon>Rhabditina</taxon>
        <taxon>Rhabditomorpha</taxon>
        <taxon>Rhabditoidea</taxon>
        <taxon>Rhabditidae</taxon>
        <taxon>Peloderinae</taxon>
        <taxon>Caenorhabditis</taxon>
    </lineage>
</organism>
<dbReference type="EMBL" id="BX284601">
    <property type="protein sequence ID" value="SPC47111.1"/>
    <property type="molecule type" value="Genomic_DNA"/>
</dbReference>
<evidence type="ECO:0000313" key="2">
    <source>
        <dbReference type="Proteomes" id="UP000001940"/>
    </source>
</evidence>
<evidence type="ECO:0000313" key="1">
    <source>
        <dbReference type="EMBL" id="SPC47111.1"/>
    </source>
</evidence>
<sequence>VELKAKLLDF</sequence>
<feature type="non-terminal residue" evidence="1">
    <location>
        <position position="1"/>
    </location>
</feature>
<dbReference type="RefSeq" id="NP_001348659.1">
    <property type="nucleotide sequence ID" value="NM_001361741.1"/>
</dbReference>
<dbReference type="InParanoid" id="A0A2K5ATK7"/>
<gene>
    <name evidence="1 3" type="ORF">B0041.12</name>
    <name evidence="1" type="ORF">CELE_B0041.12</name>
</gene>
<dbReference type="AGR" id="WB:WBGene00303032"/>
<dbReference type="CTD" id="36804971"/>
<name>A0A2K5ATK7_CAEEL</name>
<protein>
    <submittedName>
        <fullName evidence="1">Uncharacterized protein</fullName>
    </submittedName>
</protein>
<accession>A0A2K5ATK7</accession>
<dbReference type="WormBase" id="B0041.12">
    <property type="protein sequence ID" value="CE52541"/>
    <property type="gene ID" value="WBGene00303032"/>
</dbReference>
<dbReference type="Proteomes" id="UP000001940">
    <property type="component" value="Chromosome I"/>
</dbReference>